<protein>
    <recommendedName>
        <fullName evidence="5">G-patch domain-containing protein</fullName>
    </recommendedName>
</protein>
<dbReference type="STRING" id="7719.ENSCINP00000029856"/>
<dbReference type="Proteomes" id="UP000008144">
    <property type="component" value="Chromosome 7"/>
</dbReference>
<dbReference type="Pfam" id="PF12656">
    <property type="entry name" value="G-patch_2"/>
    <property type="match status" value="1"/>
</dbReference>
<dbReference type="GO" id="GO:0000398">
    <property type="term" value="P:mRNA splicing, via spliceosome"/>
    <property type="evidence" value="ECO:0000318"/>
    <property type="project" value="GO_Central"/>
</dbReference>
<dbReference type="InParanoid" id="H2XJM4"/>
<name>H2XJM4_CIOIN</name>
<dbReference type="InterPro" id="IPR041993">
    <property type="entry name" value="GPKOW_KOW1"/>
</dbReference>
<dbReference type="GO" id="GO:0003676">
    <property type="term" value="F:nucleic acid binding"/>
    <property type="evidence" value="ECO:0007669"/>
    <property type="project" value="InterPro"/>
</dbReference>
<proteinExistence type="inferred from homology"/>
<feature type="compositionally biased region" description="Basic and acidic residues" evidence="4">
    <location>
        <begin position="262"/>
        <end position="282"/>
    </location>
</feature>
<dbReference type="PANTHER" id="PTHR15818:SF2">
    <property type="entry name" value="G-PATCH DOMAIN AND KOW MOTIFS-CONTAINING PROTEIN"/>
    <property type="match status" value="1"/>
</dbReference>
<dbReference type="OMA" id="HELVITM"/>
<dbReference type="InterPro" id="IPR005824">
    <property type="entry name" value="KOW"/>
</dbReference>
<accession>H2XJM4</accession>
<dbReference type="SMART" id="SM00443">
    <property type="entry name" value="G_patch"/>
    <property type="match status" value="1"/>
</dbReference>
<dbReference type="GeneTree" id="ENSGT00390000015154"/>
<organism evidence="6 7">
    <name type="scientific">Ciona intestinalis</name>
    <name type="common">Transparent sea squirt</name>
    <name type="synonym">Ascidia intestinalis</name>
    <dbReference type="NCBI Taxonomy" id="7719"/>
    <lineage>
        <taxon>Eukaryota</taxon>
        <taxon>Metazoa</taxon>
        <taxon>Chordata</taxon>
        <taxon>Tunicata</taxon>
        <taxon>Ascidiacea</taxon>
        <taxon>Phlebobranchia</taxon>
        <taxon>Cionidae</taxon>
        <taxon>Ciona</taxon>
    </lineage>
</organism>
<sequence length="340" mass="38357">IMDDKKSISFGFKKKIQTKVDESKVVKDAPEESSTKDFLTEVDAKSLQKVTPKELVIPLISKNRYVMPKKEKLQTNEITAGIEDEAAKELMAESKQFLDQAPPEEQSNEDFENMAVPLLLRNKVPDGPEEATIADYEQIPIQAFGMAMLRGMGWNPEVGIGRTFKKNTKMLETVVRPKGLGLGANAPNKKLPNGQSGNKENETLEIKKGAFVFVNSGSHKNKYGVVEGMDPDNAQCVVSFALGGTASVGQFALKAVAKSEYEKYSKDISRTSGRDKKPENRSKNKHNTGIDNDSEQNREDSSHKRKHKKRQKEEEERNHKRSRHAHKEHQSRSKHKRRHY</sequence>
<dbReference type="GO" id="GO:0005681">
    <property type="term" value="C:spliceosomal complex"/>
    <property type="evidence" value="ECO:0000318"/>
    <property type="project" value="GO_Central"/>
</dbReference>
<evidence type="ECO:0000313" key="6">
    <source>
        <dbReference type="Ensembl" id="ENSCINP00000029856.1"/>
    </source>
</evidence>
<reference evidence="6" key="3">
    <citation type="submission" date="2025-08" db="UniProtKB">
        <authorList>
            <consortium name="Ensembl"/>
        </authorList>
    </citation>
    <scope>IDENTIFICATION</scope>
</reference>
<feature type="region of interest" description="Disordered" evidence="4">
    <location>
        <begin position="181"/>
        <end position="200"/>
    </location>
</feature>
<comment type="similarity">
    <text evidence="2">Belongs to the MOS2 family.</text>
</comment>
<dbReference type="Ensembl" id="ENSCINT00000031673.1">
    <property type="protein sequence ID" value="ENSCINP00000029856.1"/>
    <property type="gene ID" value="ENSCING00000020813.1"/>
</dbReference>
<evidence type="ECO:0000256" key="3">
    <source>
        <dbReference type="ARBA" id="ARBA00023242"/>
    </source>
</evidence>
<dbReference type="SMART" id="SM00739">
    <property type="entry name" value="KOW"/>
    <property type="match status" value="1"/>
</dbReference>
<dbReference type="AlphaFoldDB" id="H2XJM4"/>
<dbReference type="InterPro" id="IPR026822">
    <property type="entry name" value="Spp2/MOS2_G-patch"/>
</dbReference>
<dbReference type="FunCoup" id="H2XJM4">
    <property type="interactions" value="574"/>
</dbReference>
<dbReference type="PROSITE" id="PS50174">
    <property type="entry name" value="G_PATCH"/>
    <property type="match status" value="1"/>
</dbReference>
<evidence type="ECO:0000259" key="5">
    <source>
        <dbReference type="PROSITE" id="PS50174"/>
    </source>
</evidence>
<dbReference type="HOGENOM" id="CLU_045183_1_0_1"/>
<evidence type="ECO:0000256" key="2">
    <source>
        <dbReference type="ARBA" id="ARBA00010966"/>
    </source>
</evidence>
<keyword evidence="7" id="KW-1185">Reference proteome</keyword>
<feature type="region of interest" description="Disordered" evidence="4">
    <location>
        <begin position="262"/>
        <end position="340"/>
    </location>
</feature>
<reference evidence="6" key="4">
    <citation type="submission" date="2025-09" db="UniProtKB">
        <authorList>
            <consortium name="Ensembl"/>
        </authorList>
    </citation>
    <scope>IDENTIFICATION</scope>
</reference>
<dbReference type="EMBL" id="EAAA01002378">
    <property type="status" value="NOT_ANNOTATED_CDS"/>
    <property type="molecule type" value="Genomic_DNA"/>
</dbReference>
<dbReference type="CDD" id="cd13152">
    <property type="entry name" value="KOW_GPKOW_A"/>
    <property type="match status" value="1"/>
</dbReference>
<reference evidence="7" key="1">
    <citation type="journal article" date="2002" name="Science">
        <title>The draft genome of Ciona intestinalis: insights into chordate and vertebrate origins.</title>
        <authorList>
            <person name="Dehal P."/>
            <person name="Satou Y."/>
            <person name="Campbell R.K."/>
            <person name="Chapman J."/>
            <person name="Degnan B."/>
            <person name="De Tomaso A."/>
            <person name="Davidson B."/>
            <person name="Di Gregorio A."/>
            <person name="Gelpke M."/>
            <person name="Goodstein D.M."/>
            <person name="Harafuji N."/>
            <person name="Hastings K.E."/>
            <person name="Ho I."/>
            <person name="Hotta K."/>
            <person name="Huang W."/>
            <person name="Kawashima T."/>
            <person name="Lemaire P."/>
            <person name="Martinez D."/>
            <person name="Meinertzhagen I.A."/>
            <person name="Necula S."/>
            <person name="Nonaka M."/>
            <person name="Putnam N."/>
            <person name="Rash S."/>
            <person name="Saiga H."/>
            <person name="Satake M."/>
            <person name="Terry A."/>
            <person name="Yamada L."/>
            <person name="Wang H.G."/>
            <person name="Awazu S."/>
            <person name="Azumi K."/>
            <person name="Boore J."/>
            <person name="Branno M."/>
            <person name="Chin-Bow S."/>
            <person name="DeSantis R."/>
            <person name="Doyle S."/>
            <person name="Francino P."/>
            <person name="Keys D.N."/>
            <person name="Haga S."/>
            <person name="Hayashi H."/>
            <person name="Hino K."/>
            <person name="Imai K.S."/>
            <person name="Inaba K."/>
            <person name="Kano S."/>
            <person name="Kobayashi K."/>
            <person name="Kobayashi M."/>
            <person name="Lee B.I."/>
            <person name="Makabe K.W."/>
            <person name="Manohar C."/>
            <person name="Matassi G."/>
            <person name="Medina M."/>
            <person name="Mochizuki Y."/>
            <person name="Mount S."/>
            <person name="Morishita T."/>
            <person name="Miura S."/>
            <person name="Nakayama A."/>
            <person name="Nishizaka S."/>
            <person name="Nomoto H."/>
            <person name="Ohta F."/>
            <person name="Oishi K."/>
            <person name="Rigoutsos I."/>
            <person name="Sano M."/>
            <person name="Sasaki A."/>
            <person name="Sasakura Y."/>
            <person name="Shoguchi E."/>
            <person name="Shin-i T."/>
            <person name="Spagnuolo A."/>
            <person name="Stainier D."/>
            <person name="Suzuki M.M."/>
            <person name="Tassy O."/>
            <person name="Takatori N."/>
            <person name="Tokuoka M."/>
            <person name="Yagi K."/>
            <person name="Yoshizaki F."/>
            <person name="Wada S."/>
            <person name="Zhang C."/>
            <person name="Hyatt P.D."/>
            <person name="Larimer F."/>
            <person name="Detter C."/>
            <person name="Doggett N."/>
            <person name="Glavina T."/>
            <person name="Hawkins T."/>
            <person name="Richardson P."/>
            <person name="Lucas S."/>
            <person name="Kohara Y."/>
            <person name="Levine M."/>
            <person name="Satoh N."/>
            <person name="Rokhsar D.S."/>
        </authorList>
    </citation>
    <scope>NUCLEOTIDE SEQUENCE [LARGE SCALE GENOMIC DNA]</scope>
</reference>
<evidence type="ECO:0000313" key="7">
    <source>
        <dbReference type="Proteomes" id="UP000008144"/>
    </source>
</evidence>
<evidence type="ECO:0000256" key="1">
    <source>
        <dbReference type="ARBA" id="ARBA00004123"/>
    </source>
</evidence>
<reference evidence="6" key="2">
    <citation type="journal article" date="2008" name="Genome Biol.">
        <title>Improved genome assembly and evidence-based global gene model set for the chordate Ciona intestinalis: new insight into intron and operon populations.</title>
        <authorList>
            <person name="Satou Y."/>
            <person name="Mineta K."/>
            <person name="Ogasawara M."/>
            <person name="Sasakura Y."/>
            <person name="Shoguchi E."/>
            <person name="Ueno K."/>
            <person name="Yamada L."/>
            <person name="Matsumoto J."/>
            <person name="Wasserscheid J."/>
            <person name="Dewar K."/>
            <person name="Wiley G.B."/>
            <person name="Macmil S.L."/>
            <person name="Roe B.A."/>
            <person name="Zeller R.W."/>
            <person name="Hastings K.E."/>
            <person name="Lemaire P."/>
            <person name="Lindquist E."/>
            <person name="Endo T."/>
            <person name="Hotta K."/>
            <person name="Inaba K."/>
        </authorList>
    </citation>
    <scope>NUCLEOTIDE SEQUENCE [LARGE SCALE GENOMIC DNA]</scope>
    <source>
        <strain evidence="6">wild type</strain>
    </source>
</reference>
<feature type="compositionally biased region" description="Basic residues" evidence="4">
    <location>
        <begin position="319"/>
        <end position="340"/>
    </location>
</feature>
<dbReference type="InterPro" id="IPR000467">
    <property type="entry name" value="G_patch_dom"/>
</dbReference>
<feature type="domain" description="G-patch" evidence="5">
    <location>
        <begin position="141"/>
        <end position="187"/>
    </location>
</feature>
<evidence type="ECO:0000256" key="4">
    <source>
        <dbReference type="SAM" id="MobiDB-lite"/>
    </source>
</evidence>
<dbReference type="PANTHER" id="PTHR15818">
    <property type="entry name" value="G PATCH AND KOW-CONTAINING"/>
    <property type="match status" value="1"/>
</dbReference>
<dbReference type="InterPro" id="IPR045166">
    <property type="entry name" value="Spp2-like"/>
</dbReference>
<comment type="subcellular location">
    <subcellularLocation>
        <location evidence="1">Nucleus</location>
    </subcellularLocation>
</comment>
<keyword evidence="3" id="KW-0539">Nucleus</keyword>